<feature type="domain" description="Transposon Tn7 transposition protein TnsD C-terminal" evidence="2">
    <location>
        <begin position="204"/>
        <end position="564"/>
    </location>
</feature>
<sequence length="623" mass="73097">MLPFFPTPYPDEILYSVFARYHMWSRNMSLKDTMMDLFGCKTACAVMDLPNRLEALYKRLPHGSLITPELVINRHSLFPLFRPFLPKERANKIIQAMKGSNGGQIHTMIGIMASSITSPRFLRYCHECMQADEEQYGEPYWHRIHQVFGVQICPDHKIWLTESDVAVSAQQNKHVFQPLIKNYKQEQLKSFNPENDFSHYLAVAEAVHWLLNNEAPILGLAELRNRYINHLQKIDLATYTGRVRQRDLIESFKSFYGPEFLVQMNSAVDYDHQDNWLSKLVREPRITTYPIRHILFMRFLGVMPEKFLTGRKERYLPFGRGPWPCLNAAANHYRQPVIEQCSLTRDYDTGLPVGTFSCSCGFTYLRCGPDQKESDRYKIGRIKSFGPTWEKELIRLAVVEKKGLRESARQLNVDPKTIKNQLKKIQDQSNDQLINDLSMRDFQSELNKYRARWLEIAEHNPGKTKTELRRSTKAEYAWLYRHDRDWLNDHSPTPIRRMKYTDRRVNWVKRDEELAERVSMAAQEIKQVPGRPVRLTISSIGKRVGELALLQKHLEKLPKTKSILQEVVETAENFQVRRVEYAVEKLREQGELLRTWKIVREAGLRPGYSEKIEQQIQKEIENL</sequence>
<gene>
    <name evidence="3" type="ORF">L7E55_09165</name>
</gene>
<dbReference type="Proteomes" id="UP001154312">
    <property type="component" value="Unassembled WGS sequence"/>
</dbReference>
<dbReference type="Pfam" id="PF06527">
    <property type="entry name" value="TniQ"/>
    <property type="match status" value="1"/>
</dbReference>
<name>A0A9X4GZ95_9FIRM</name>
<protein>
    <submittedName>
        <fullName evidence="3">TnsD family transposase</fullName>
    </submittedName>
</protein>
<accession>A0A9X4GZ95</accession>
<dbReference type="RefSeq" id="WP_277443852.1">
    <property type="nucleotide sequence ID" value="NZ_JAKOAV010000015.1"/>
</dbReference>
<reference evidence="3" key="1">
    <citation type="submission" date="2022-02" db="EMBL/GenBank/DDBJ databases">
        <authorList>
            <person name="Leng L."/>
        </authorList>
    </citation>
    <scope>NUCLEOTIDE SEQUENCE</scope>
    <source>
        <strain evidence="3">JI</strain>
    </source>
</reference>
<comment type="caution">
    <text evidence="3">The sequence shown here is derived from an EMBL/GenBank/DDBJ whole genome shotgun (WGS) entry which is preliminary data.</text>
</comment>
<dbReference type="AlphaFoldDB" id="A0A9X4GZ95"/>
<evidence type="ECO:0000313" key="3">
    <source>
        <dbReference type="EMBL" id="MDF9408525.1"/>
    </source>
</evidence>
<evidence type="ECO:0000313" key="4">
    <source>
        <dbReference type="Proteomes" id="UP001154312"/>
    </source>
</evidence>
<dbReference type="InterPro" id="IPR009492">
    <property type="entry name" value="TniQ"/>
</dbReference>
<evidence type="ECO:0000259" key="2">
    <source>
        <dbReference type="Pfam" id="PF15978"/>
    </source>
</evidence>
<evidence type="ECO:0000259" key="1">
    <source>
        <dbReference type="Pfam" id="PF06527"/>
    </source>
</evidence>
<dbReference type="InterPro" id="IPR032750">
    <property type="entry name" value="TnsD_C"/>
</dbReference>
<feature type="domain" description="TniQ" evidence="1">
    <location>
        <begin position="3"/>
        <end position="159"/>
    </location>
</feature>
<dbReference type="Pfam" id="PF15978">
    <property type="entry name" value="TnsD"/>
    <property type="match status" value="1"/>
</dbReference>
<proteinExistence type="predicted"/>
<dbReference type="EMBL" id="JAKOAV010000015">
    <property type="protein sequence ID" value="MDF9408525.1"/>
    <property type="molecule type" value="Genomic_DNA"/>
</dbReference>
<organism evidence="3 4">
    <name type="scientific">Pelotomaculum isophthalicicum JI</name>
    <dbReference type="NCBI Taxonomy" id="947010"/>
    <lineage>
        <taxon>Bacteria</taxon>
        <taxon>Bacillati</taxon>
        <taxon>Bacillota</taxon>
        <taxon>Clostridia</taxon>
        <taxon>Eubacteriales</taxon>
        <taxon>Desulfotomaculaceae</taxon>
        <taxon>Pelotomaculum</taxon>
    </lineage>
</organism>
<keyword evidence="4" id="KW-1185">Reference proteome</keyword>